<dbReference type="PANTHER" id="PTHR42791:SF4">
    <property type="entry name" value="ACETYLTRANSFERASE, GNAT FAMILY FAMILY (AFU_ORTHOLOGUE AFUA_4G09540)-RELATED"/>
    <property type="match status" value="1"/>
</dbReference>
<dbReference type="EMBL" id="KZ613940">
    <property type="protein sequence ID" value="PMD45520.1"/>
    <property type="molecule type" value="Genomic_DNA"/>
</dbReference>
<dbReference type="PANTHER" id="PTHR42791">
    <property type="entry name" value="GNAT FAMILY ACETYLTRANSFERASE"/>
    <property type="match status" value="1"/>
</dbReference>
<evidence type="ECO:0000259" key="1">
    <source>
        <dbReference type="PROSITE" id="PS51186"/>
    </source>
</evidence>
<feature type="domain" description="N-acetyltransferase" evidence="1">
    <location>
        <begin position="1"/>
        <end position="157"/>
    </location>
</feature>
<dbReference type="SUPFAM" id="SSF55729">
    <property type="entry name" value="Acyl-CoA N-acyltransferases (Nat)"/>
    <property type="match status" value="1"/>
</dbReference>
<sequence length="157" mass="17429">MNLKAVSEETGEIIAYLGLTRKRPAVTEEEVKKSPGNLTSNVPNGIVPDVLKEVVRAVGEVEEGNLWKGKDYYEVTFICVTPTSQRQGVGRQLMQVAFDKARKEGLPLIVCSEPAAHNFFEVLGFKETNYVEIDLTKLAPKHSGFGVFRLTGMIWES</sequence>
<dbReference type="Gene3D" id="3.40.630.30">
    <property type="match status" value="1"/>
</dbReference>
<dbReference type="CDD" id="cd04301">
    <property type="entry name" value="NAT_SF"/>
    <property type="match status" value="1"/>
</dbReference>
<keyword evidence="3" id="KW-1185">Reference proteome</keyword>
<dbReference type="OrthoDB" id="410198at2759"/>
<dbReference type="AlphaFoldDB" id="A0A2J6S418"/>
<dbReference type="PROSITE" id="PS51186">
    <property type="entry name" value="GNAT"/>
    <property type="match status" value="1"/>
</dbReference>
<proteinExistence type="predicted"/>
<reference evidence="2 3" key="1">
    <citation type="submission" date="2016-04" db="EMBL/GenBank/DDBJ databases">
        <title>A degradative enzymes factory behind the ericoid mycorrhizal symbiosis.</title>
        <authorList>
            <consortium name="DOE Joint Genome Institute"/>
            <person name="Martino E."/>
            <person name="Morin E."/>
            <person name="Grelet G."/>
            <person name="Kuo A."/>
            <person name="Kohler A."/>
            <person name="Daghino S."/>
            <person name="Barry K."/>
            <person name="Choi C."/>
            <person name="Cichocki N."/>
            <person name="Clum A."/>
            <person name="Copeland A."/>
            <person name="Hainaut M."/>
            <person name="Haridas S."/>
            <person name="Labutti K."/>
            <person name="Lindquist E."/>
            <person name="Lipzen A."/>
            <person name="Khouja H.-R."/>
            <person name="Murat C."/>
            <person name="Ohm R."/>
            <person name="Olson A."/>
            <person name="Spatafora J."/>
            <person name="Veneault-Fourrey C."/>
            <person name="Henrissat B."/>
            <person name="Grigoriev I."/>
            <person name="Martin F."/>
            <person name="Perotto S."/>
        </authorList>
    </citation>
    <scope>NUCLEOTIDE SEQUENCE [LARGE SCALE GENOMIC DNA]</scope>
    <source>
        <strain evidence="2 3">F</strain>
    </source>
</reference>
<dbReference type="InterPro" id="IPR016181">
    <property type="entry name" value="Acyl_CoA_acyltransferase"/>
</dbReference>
<dbReference type="Proteomes" id="UP000235786">
    <property type="component" value="Unassembled WGS sequence"/>
</dbReference>
<accession>A0A2J6S418</accession>
<dbReference type="InterPro" id="IPR000182">
    <property type="entry name" value="GNAT_dom"/>
</dbReference>
<organism evidence="2 3">
    <name type="scientific">Hyaloscypha variabilis (strain UAMH 11265 / GT02V1 / F)</name>
    <name type="common">Meliniomyces variabilis</name>
    <dbReference type="NCBI Taxonomy" id="1149755"/>
    <lineage>
        <taxon>Eukaryota</taxon>
        <taxon>Fungi</taxon>
        <taxon>Dikarya</taxon>
        <taxon>Ascomycota</taxon>
        <taxon>Pezizomycotina</taxon>
        <taxon>Leotiomycetes</taxon>
        <taxon>Helotiales</taxon>
        <taxon>Hyaloscyphaceae</taxon>
        <taxon>Hyaloscypha</taxon>
        <taxon>Hyaloscypha variabilis</taxon>
    </lineage>
</organism>
<dbReference type="InterPro" id="IPR052523">
    <property type="entry name" value="Trichothecene_AcTrans"/>
</dbReference>
<dbReference type="GO" id="GO:0016747">
    <property type="term" value="F:acyltransferase activity, transferring groups other than amino-acyl groups"/>
    <property type="evidence" value="ECO:0007669"/>
    <property type="project" value="InterPro"/>
</dbReference>
<dbReference type="STRING" id="1149755.A0A2J6S418"/>
<evidence type="ECO:0000313" key="2">
    <source>
        <dbReference type="EMBL" id="PMD45520.1"/>
    </source>
</evidence>
<protein>
    <recommendedName>
        <fullName evidence="1">N-acetyltransferase domain-containing protein</fullName>
    </recommendedName>
</protein>
<name>A0A2J6S418_HYAVF</name>
<dbReference type="Pfam" id="PF13508">
    <property type="entry name" value="Acetyltransf_7"/>
    <property type="match status" value="1"/>
</dbReference>
<evidence type="ECO:0000313" key="3">
    <source>
        <dbReference type="Proteomes" id="UP000235786"/>
    </source>
</evidence>
<gene>
    <name evidence="2" type="ORF">L207DRAFT_562677</name>
</gene>